<feature type="chain" id="PRO_5044785741" evidence="2">
    <location>
        <begin position="19"/>
        <end position="164"/>
    </location>
</feature>
<evidence type="ECO:0000256" key="1">
    <source>
        <dbReference type="SAM" id="MobiDB-lite"/>
    </source>
</evidence>
<keyword evidence="4" id="KW-1185">Reference proteome</keyword>
<sequence length="164" mass="18278">MLLLADICSLIILRPGRGRKSDMAAIVLAREVGRVSFTCLSFSQGDAWSQIVVCYRYFGLCGNPRLSDCPAVWCVLRLFWCSDYGFSSHYNLSPPLLRRPLPPLSSPSPSFLSRPPSSHHSLDISPSFPFLLKSQAASNTGERLIADDTMSEFSRVPRSRHTRS</sequence>
<evidence type="ECO:0000256" key="2">
    <source>
        <dbReference type="SAM" id="SignalP"/>
    </source>
</evidence>
<dbReference type="AlphaFoldDB" id="A0ABD0M6M6"/>
<feature type="signal peptide" evidence="2">
    <location>
        <begin position="1"/>
        <end position="18"/>
    </location>
</feature>
<proteinExistence type="predicted"/>
<accession>A0ABD0M6M6</accession>
<dbReference type="Proteomes" id="UP001519460">
    <property type="component" value="Unassembled WGS sequence"/>
</dbReference>
<reference evidence="3 4" key="1">
    <citation type="journal article" date="2023" name="Sci. Data">
        <title>Genome assembly of the Korean intertidal mud-creeper Batillaria attramentaria.</title>
        <authorList>
            <person name="Patra A.K."/>
            <person name="Ho P.T."/>
            <person name="Jun S."/>
            <person name="Lee S.J."/>
            <person name="Kim Y."/>
            <person name="Won Y.J."/>
        </authorList>
    </citation>
    <scope>NUCLEOTIDE SEQUENCE [LARGE SCALE GENOMIC DNA]</scope>
    <source>
        <strain evidence="3">Wonlab-2016</strain>
    </source>
</reference>
<name>A0ABD0M6M6_9CAEN</name>
<organism evidence="3 4">
    <name type="scientific">Batillaria attramentaria</name>
    <dbReference type="NCBI Taxonomy" id="370345"/>
    <lineage>
        <taxon>Eukaryota</taxon>
        <taxon>Metazoa</taxon>
        <taxon>Spiralia</taxon>
        <taxon>Lophotrochozoa</taxon>
        <taxon>Mollusca</taxon>
        <taxon>Gastropoda</taxon>
        <taxon>Caenogastropoda</taxon>
        <taxon>Sorbeoconcha</taxon>
        <taxon>Cerithioidea</taxon>
        <taxon>Batillariidae</taxon>
        <taxon>Batillaria</taxon>
    </lineage>
</organism>
<keyword evidence="2" id="KW-0732">Signal</keyword>
<dbReference type="EMBL" id="JACVVK020000005">
    <property type="protein sequence ID" value="KAK7506838.1"/>
    <property type="molecule type" value="Genomic_DNA"/>
</dbReference>
<evidence type="ECO:0000313" key="4">
    <source>
        <dbReference type="Proteomes" id="UP001519460"/>
    </source>
</evidence>
<comment type="caution">
    <text evidence="3">The sequence shown here is derived from an EMBL/GenBank/DDBJ whole genome shotgun (WGS) entry which is preliminary data.</text>
</comment>
<protein>
    <submittedName>
        <fullName evidence="3">Uncharacterized protein</fullName>
    </submittedName>
</protein>
<feature type="region of interest" description="Disordered" evidence="1">
    <location>
        <begin position="142"/>
        <end position="164"/>
    </location>
</feature>
<evidence type="ECO:0000313" key="3">
    <source>
        <dbReference type="EMBL" id="KAK7506838.1"/>
    </source>
</evidence>
<gene>
    <name evidence="3" type="ORF">BaRGS_00001689</name>
</gene>